<keyword evidence="2" id="KW-1133">Transmembrane helix</keyword>
<dbReference type="Gene3D" id="1.10.150.320">
    <property type="entry name" value="Photosystem II 12 kDa extrinsic protein"/>
    <property type="match status" value="1"/>
</dbReference>
<evidence type="ECO:0000256" key="2">
    <source>
        <dbReference type="SAM" id="Phobius"/>
    </source>
</evidence>
<feature type="compositionally biased region" description="Basic residues" evidence="1">
    <location>
        <begin position="66"/>
        <end position="82"/>
    </location>
</feature>
<dbReference type="Proteomes" id="UP000885779">
    <property type="component" value="Unassembled WGS sequence"/>
</dbReference>
<evidence type="ECO:0000259" key="3">
    <source>
        <dbReference type="SMART" id="SM00278"/>
    </source>
</evidence>
<dbReference type="PANTHER" id="PTHR21180">
    <property type="entry name" value="ENDONUCLEASE/EXONUCLEASE/PHOSPHATASE FAMILY DOMAIN-CONTAINING PROTEIN 1"/>
    <property type="match status" value="1"/>
</dbReference>
<feature type="region of interest" description="Disordered" evidence="1">
    <location>
        <begin position="61"/>
        <end position="88"/>
    </location>
</feature>
<protein>
    <submittedName>
        <fullName evidence="4">Helix-hairpin-helix domain-containing protein</fullName>
    </submittedName>
</protein>
<dbReference type="EMBL" id="DRQG01000135">
    <property type="protein sequence ID" value="HGY56870.1"/>
    <property type="molecule type" value="Genomic_DNA"/>
</dbReference>
<proteinExistence type="predicted"/>
<gene>
    <name evidence="4" type="ORF">ENK44_14275</name>
</gene>
<evidence type="ECO:0000313" key="4">
    <source>
        <dbReference type="EMBL" id="HGY56870.1"/>
    </source>
</evidence>
<dbReference type="SUPFAM" id="SSF47781">
    <property type="entry name" value="RuvA domain 2-like"/>
    <property type="match status" value="1"/>
</dbReference>
<dbReference type="GO" id="GO:0006281">
    <property type="term" value="P:DNA repair"/>
    <property type="evidence" value="ECO:0007669"/>
    <property type="project" value="InterPro"/>
</dbReference>
<dbReference type="NCBIfam" id="TIGR00426">
    <property type="entry name" value="competence protein ComEA helix-hairpin-helix repeat region"/>
    <property type="match status" value="1"/>
</dbReference>
<feature type="non-terminal residue" evidence="4">
    <location>
        <position position="152"/>
    </location>
</feature>
<accession>A0A7V4WW57</accession>
<reference evidence="4" key="1">
    <citation type="journal article" date="2020" name="mSystems">
        <title>Genome- and Community-Level Interaction Insights into Carbon Utilization and Element Cycling Functions of Hydrothermarchaeota in Hydrothermal Sediment.</title>
        <authorList>
            <person name="Zhou Z."/>
            <person name="Liu Y."/>
            <person name="Xu W."/>
            <person name="Pan J."/>
            <person name="Luo Z.H."/>
            <person name="Li M."/>
        </authorList>
    </citation>
    <scope>NUCLEOTIDE SEQUENCE [LARGE SCALE GENOMIC DNA]</scope>
    <source>
        <strain evidence="4">HyVt-577</strain>
    </source>
</reference>
<keyword evidence="2" id="KW-0812">Transmembrane</keyword>
<dbReference type="AlphaFoldDB" id="A0A7V4WW57"/>
<dbReference type="InterPro" id="IPR051675">
    <property type="entry name" value="Endo/Exo/Phosphatase_dom_1"/>
</dbReference>
<feature type="domain" description="Helix-hairpin-helix DNA-binding motif class 1" evidence="3">
    <location>
        <begin position="130"/>
        <end position="149"/>
    </location>
</feature>
<evidence type="ECO:0000256" key="1">
    <source>
        <dbReference type="SAM" id="MobiDB-lite"/>
    </source>
</evidence>
<dbReference type="InterPro" id="IPR003583">
    <property type="entry name" value="Hlx-hairpin-Hlx_DNA-bd_motif"/>
</dbReference>
<keyword evidence="2" id="KW-0472">Membrane</keyword>
<dbReference type="GO" id="GO:0015627">
    <property type="term" value="C:type II protein secretion system complex"/>
    <property type="evidence" value="ECO:0007669"/>
    <property type="project" value="TreeGrafter"/>
</dbReference>
<feature type="transmembrane region" description="Helical" evidence="2">
    <location>
        <begin position="12"/>
        <end position="29"/>
    </location>
</feature>
<dbReference type="InterPro" id="IPR010994">
    <property type="entry name" value="RuvA_2-like"/>
</dbReference>
<dbReference type="SMART" id="SM00278">
    <property type="entry name" value="HhH1"/>
    <property type="match status" value="2"/>
</dbReference>
<comment type="caution">
    <text evidence="4">The sequence shown here is derived from an EMBL/GenBank/DDBJ whole genome shotgun (WGS) entry which is preliminary data.</text>
</comment>
<dbReference type="Pfam" id="PF12836">
    <property type="entry name" value="HHH_3"/>
    <property type="match status" value="1"/>
</dbReference>
<dbReference type="GO" id="GO:0003677">
    <property type="term" value="F:DNA binding"/>
    <property type="evidence" value="ECO:0007669"/>
    <property type="project" value="InterPro"/>
</dbReference>
<dbReference type="PANTHER" id="PTHR21180:SF32">
    <property type="entry name" value="ENDONUCLEASE_EXONUCLEASE_PHOSPHATASE FAMILY DOMAIN-CONTAINING PROTEIN 1"/>
    <property type="match status" value="1"/>
</dbReference>
<feature type="domain" description="Helix-hairpin-helix DNA-binding motif class 1" evidence="3">
    <location>
        <begin position="100"/>
        <end position="119"/>
    </location>
</feature>
<dbReference type="GO" id="GO:0015628">
    <property type="term" value="P:protein secretion by the type II secretion system"/>
    <property type="evidence" value="ECO:0007669"/>
    <property type="project" value="TreeGrafter"/>
</dbReference>
<organism evidence="4">
    <name type="scientific">Caldithrix abyssi</name>
    <dbReference type="NCBI Taxonomy" id="187145"/>
    <lineage>
        <taxon>Bacteria</taxon>
        <taxon>Pseudomonadati</taxon>
        <taxon>Calditrichota</taxon>
        <taxon>Calditrichia</taxon>
        <taxon>Calditrichales</taxon>
        <taxon>Calditrichaceae</taxon>
        <taxon>Caldithrix</taxon>
    </lineage>
</organism>
<sequence>MLKLTKSEQKSVLFIVGIFFAVVFIRWFTPGVSKTSMYDYSMQDSLFRALSADTTGLKSDSVETVHKRKNRIGKKEKKKTKQKQNEPVPLRININTAGEKELILLPGVGQVTARRIIQYRQENGAFKTVDELLKVKRIGPKTLERIKPFIYL</sequence>
<dbReference type="InterPro" id="IPR004509">
    <property type="entry name" value="Competence_ComEA_HhH"/>
</dbReference>
<name>A0A7V4WW57_CALAY</name>